<keyword evidence="2" id="KW-0285">Flavoprotein</keyword>
<accession>A0A316VQ94</accession>
<sequence>MLPKTSNDSTDNDDRDNVLVIYANSLGLLIKHGFRVEALDPTIVAKMWTLDTQDNVLMADDNVDTRKLRPDKLASVLTTRLRIHNELARLLGEEESREGAEAGARRRPVNIVRNTKIQSVDVNAGRVTAVDGREFAGDVIVGADGINSMVRAAIQEAASAPASLPQHTGMVTYLGDLSAEQYAQVFPLHLAQDNTGPVAIQQLRPTMNSRRPIDATNDFRRMWTFAYDCDRRVQLSAVAPDAKWLSRMSKRTILSNVDAREVAEDFADFGESTQKLIQMCPRWDVWLLRDLDPLSTWTFGKAVVIGDAAHAIQPHVGQGCNQAIESAEVLGHFLHRVAREDVSRSLSSFVRLRQPRAQIYQIASRHFGGSLRPEEEAILGQPMDLDFETYLQLTADWNGAEAAVKAGKVQIMPRHYEQFVKLAK</sequence>
<gene>
    <name evidence="7" type="ORF">IE81DRAFT_369032</name>
</gene>
<keyword evidence="5" id="KW-0503">Monooxygenase</keyword>
<evidence type="ECO:0000256" key="3">
    <source>
        <dbReference type="ARBA" id="ARBA00022827"/>
    </source>
</evidence>
<dbReference type="OrthoDB" id="47494at2759"/>
<dbReference type="EMBL" id="KZ819463">
    <property type="protein sequence ID" value="PWN39490.1"/>
    <property type="molecule type" value="Genomic_DNA"/>
</dbReference>
<evidence type="ECO:0000313" key="7">
    <source>
        <dbReference type="EMBL" id="PWN39490.1"/>
    </source>
</evidence>
<dbReference type="SUPFAM" id="SSF51905">
    <property type="entry name" value="FAD/NAD(P)-binding domain"/>
    <property type="match status" value="1"/>
</dbReference>
<dbReference type="RefSeq" id="XP_025366650.1">
    <property type="nucleotide sequence ID" value="XM_025517203.1"/>
</dbReference>
<feature type="domain" description="FAD-binding" evidence="6">
    <location>
        <begin position="295"/>
        <end position="358"/>
    </location>
</feature>
<dbReference type="InParanoid" id="A0A316VQ94"/>
<dbReference type="GO" id="GO:0004497">
    <property type="term" value="F:monooxygenase activity"/>
    <property type="evidence" value="ECO:0007669"/>
    <property type="project" value="UniProtKB-KW"/>
</dbReference>
<reference evidence="7 8" key="1">
    <citation type="journal article" date="2018" name="Mol. Biol. Evol.">
        <title>Broad Genomic Sampling Reveals a Smut Pathogenic Ancestry of the Fungal Clade Ustilaginomycotina.</title>
        <authorList>
            <person name="Kijpornyongpan T."/>
            <person name="Mondo S.J."/>
            <person name="Barry K."/>
            <person name="Sandor L."/>
            <person name="Lee J."/>
            <person name="Lipzen A."/>
            <person name="Pangilinan J."/>
            <person name="LaButti K."/>
            <person name="Hainaut M."/>
            <person name="Henrissat B."/>
            <person name="Grigoriev I.V."/>
            <person name="Spatafora J.W."/>
            <person name="Aime M.C."/>
        </authorList>
    </citation>
    <scope>NUCLEOTIDE SEQUENCE [LARGE SCALE GENOMIC DNA]</scope>
    <source>
        <strain evidence="7 8">MCA 4658</strain>
    </source>
</reference>
<keyword evidence="3" id="KW-0274">FAD</keyword>
<keyword evidence="8" id="KW-1185">Reference proteome</keyword>
<evidence type="ECO:0000256" key="2">
    <source>
        <dbReference type="ARBA" id="ARBA00022630"/>
    </source>
</evidence>
<dbReference type="PRINTS" id="PR00420">
    <property type="entry name" value="RNGMNOXGNASE"/>
</dbReference>
<evidence type="ECO:0000313" key="8">
    <source>
        <dbReference type="Proteomes" id="UP000245783"/>
    </source>
</evidence>
<dbReference type="InterPro" id="IPR002938">
    <property type="entry name" value="FAD-bd"/>
</dbReference>
<evidence type="ECO:0000256" key="1">
    <source>
        <dbReference type="ARBA" id="ARBA00007992"/>
    </source>
</evidence>
<keyword evidence="4" id="KW-0560">Oxidoreductase</keyword>
<dbReference type="InterPro" id="IPR050493">
    <property type="entry name" value="FAD-dep_Monooxygenase_BioMet"/>
</dbReference>
<dbReference type="Gene3D" id="3.50.50.60">
    <property type="entry name" value="FAD/NAD(P)-binding domain"/>
    <property type="match status" value="1"/>
</dbReference>
<name>A0A316VQ94_9BASI</name>
<organism evidence="7 8">
    <name type="scientific">Ceraceosorus guamensis</name>
    <dbReference type="NCBI Taxonomy" id="1522189"/>
    <lineage>
        <taxon>Eukaryota</taxon>
        <taxon>Fungi</taxon>
        <taxon>Dikarya</taxon>
        <taxon>Basidiomycota</taxon>
        <taxon>Ustilaginomycotina</taxon>
        <taxon>Exobasidiomycetes</taxon>
        <taxon>Ceraceosorales</taxon>
        <taxon>Ceraceosoraceae</taxon>
        <taxon>Ceraceosorus</taxon>
    </lineage>
</organism>
<dbReference type="Proteomes" id="UP000245783">
    <property type="component" value="Unassembled WGS sequence"/>
</dbReference>
<dbReference type="GO" id="GO:0071949">
    <property type="term" value="F:FAD binding"/>
    <property type="evidence" value="ECO:0007669"/>
    <property type="project" value="InterPro"/>
</dbReference>
<dbReference type="STRING" id="1522189.A0A316VQ94"/>
<proteinExistence type="inferred from homology"/>
<evidence type="ECO:0000256" key="5">
    <source>
        <dbReference type="ARBA" id="ARBA00023033"/>
    </source>
</evidence>
<evidence type="ECO:0000256" key="4">
    <source>
        <dbReference type="ARBA" id="ARBA00023002"/>
    </source>
</evidence>
<dbReference type="PANTHER" id="PTHR13789:SF314">
    <property type="entry name" value="FAD-BINDING DOMAIN-CONTAINING PROTEIN"/>
    <property type="match status" value="1"/>
</dbReference>
<dbReference type="PANTHER" id="PTHR13789">
    <property type="entry name" value="MONOOXYGENASE"/>
    <property type="match status" value="1"/>
</dbReference>
<dbReference type="AlphaFoldDB" id="A0A316VQ94"/>
<protein>
    <submittedName>
        <fullName evidence="7">FAD/NAD(P)-binding domain-containing protein</fullName>
    </submittedName>
</protein>
<comment type="similarity">
    <text evidence="1">Belongs to the paxM FAD-dependent monooxygenase family.</text>
</comment>
<evidence type="ECO:0000259" key="6">
    <source>
        <dbReference type="Pfam" id="PF01494"/>
    </source>
</evidence>
<dbReference type="GeneID" id="37039073"/>
<dbReference type="Pfam" id="PF01494">
    <property type="entry name" value="FAD_binding_3"/>
    <property type="match status" value="1"/>
</dbReference>
<dbReference type="InterPro" id="IPR036188">
    <property type="entry name" value="FAD/NAD-bd_sf"/>
</dbReference>